<dbReference type="GO" id="GO:0008781">
    <property type="term" value="F:N-acylneuraminate cytidylyltransferase activity"/>
    <property type="evidence" value="ECO:0007669"/>
    <property type="project" value="TreeGrafter"/>
</dbReference>
<dbReference type="GO" id="GO:0016788">
    <property type="term" value="F:hydrolase activity, acting on ester bonds"/>
    <property type="evidence" value="ECO:0007669"/>
    <property type="project" value="InterPro"/>
</dbReference>
<evidence type="ECO:0008006" key="8">
    <source>
        <dbReference type="Google" id="ProtNLM"/>
    </source>
</evidence>
<proteinExistence type="inferred from homology"/>
<dbReference type="SFLD" id="SFLDS00003">
    <property type="entry name" value="Haloacid_Dehalogenase"/>
    <property type="match status" value="1"/>
</dbReference>
<dbReference type="NCBIfam" id="TIGR01670">
    <property type="entry name" value="KdsC-phosphatas"/>
    <property type="match status" value="1"/>
</dbReference>
<evidence type="ECO:0000256" key="6">
    <source>
        <dbReference type="ARBA" id="ARBA00022842"/>
    </source>
</evidence>
<organism evidence="7">
    <name type="scientific">marine sediment metagenome</name>
    <dbReference type="NCBI Taxonomy" id="412755"/>
    <lineage>
        <taxon>unclassified sequences</taxon>
        <taxon>metagenomes</taxon>
        <taxon>ecological metagenomes</taxon>
    </lineage>
</organism>
<evidence type="ECO:0000256" key="5">
    <source>
        <dbReference type="ARBA" id="ARBA00022801"/>
    </source>
</evidence>
<comment type="subunit">
    <text evidence="3">Homotetramer.</text>
</comment>
<dbReference type="EMBL" id="BARS01021866">
    <property type="protein sequence ID" value="GAG08561.1"/>
    <property type="molecule type" value="Genomic_DNA"/>
</dbReference>
<dbReference type="InterPro" id="IPR050793">
    <property type="entry name" value="CMP-NeuNAc_synthase"/>
</dbReference>
<dbReference type="AlphaFoldDB" id="X0W7C6"/>
<accession>X0W7C6</accession>
<keyword evidence="6" id="KW-0460">Magnesium</keyword>
<feature type="non-terminal residue" evidence="7">
    <location>
        <position position="127"/>
    </location>
</feature>
<dbReference type="Gene3D" id="3.40.50.1000">
    <property type="entry name" value="HAD superfamily/HAD-like"/>
    <property type="match status" value="1"/>
</dbReference>
<keyword evidence="4" id="KW-0479">Metal-binding</keyword>
<evidence type="ECO:0000256" key="1">
    <source>
        <dbReference type="ARBA" id="ARBA00001946"/>
    </source>
</evidence>
<dbReference type="SFLD" id="SFLDG01136">
    <property type="entry name" value="C1.6:_Phosphoserine_Phosphatas"/>
    <property type="match status" value="1"/>
</dbReference>
<keyword evidence="5" id="KW-0378">Hydrolase</keyword>
<reference evidence="7" key="1">
    <citation type="journal article" date="2014" name="Front. Microbiol.">
        <title>High frequency of phylogenetically diverse reductive dehalogenase-homologous genes in deep subseafloor sedimentary metagenomes.</title>
        <authorList>
            <person name="Kawai M."/>
            <person name="Futagami T."/>
            <person name="Toyoda A."/>
            <person name="Takaki Y."/>
            <person name="Nishi S."/>
            <person name="Hori S."/>
            <person name="Arai W."/>
            <person name="Tsubouchi T."/>
            <person name="Morono Y."/>
            <person name="Uchiyama I."/>
            <person name="Ito T."/>
            <person name="Fujiyama A."/>
            <person name="Inagaki F."/>
            <person name="Takami H."/>
        </authorList>
    </citation>
    <scope>NUCLEOTIDE SEQUENCE</scope>
    <source>
        <strain evidence="7">Expedition CK06-06</strain>
    </source>
</reference>
<dbReference type="InterPro" id="IPR023214">
    <property type="entry name" value="HAD_sf"/>
</dbReference>
<dbReference type="PANTHER" id="PTHR21485:SF3">
    <property type="entry name" value="N-ACYLNEURAMINATE CYTIDYLYLTRANSFERASE"/>
    <property type="match status" value="1"/>
</dbReference>
<sequence>MDINERAKKIKLLLLDVDGVLTDGKLLIGSYGDQIKSFDIKDGLGVFLLRKSGIPSAILTARSSNVVKIRAKLIGIKKIYENHYKIKSLQDIKRRFRVNEEEICFMGDDVIDLPIFKRVGFAVAVPK</sequence>
<comment type="similarity">
    <text evidence="2">Belongs to the KdsC family.</text>
</comment>
<dbReference type="PANTHER" id="PTHR21485">
    <property type="entry name" value="HAD SUPERFAMILY MEMBERS CMAS AND KDSC"/>
    <property type="match status" value="1"/>
</dbReference>
<evidence type="ECO:0000313" key="7">
    <source>
        <dbReference type="EMBL" id="GAG08561.1"/>
    </source>
</evidence>
<dbReference type="SFLD" id="SFLDG01138">
    <property type="entry name" value="C1.6.2:_Deoxy-d-mannose-octulo"/>
    <property type="match status" value="1"/>
</dbReference>
<comment type="cofactor">
    <cofactor evidence="1">
        <name>Mg(2+)</name>
        <dbReference type="ChEBI" id="CHEBI:18420"/>
    </cofactor>
</comment>
<evidence type="ECO:0000256" key="3">
    <source>
        <dbReference type="ARBA" id="ARBA00011881"/>
    </source>
</evidence>
<dbReference type="Pfam" id="PF08282">
    <property type="entry name" value="Hydrolase_3"/>
    <property type="match status" value="1"/>
</dbReference>
<name>X0W7C6_9ZZZZ</name>
<protein>
    <recommendedName>
        <fullName evidence="8">3-deoxy-D-manno-octulosonate 8-phosphate phosphatase</fullName>
    </recommendedName>
</protein>
<dbReference type="GO" id="GO:0046872">
    <property type="term" value="F:metal ion binding"/>
    <property type="evidence" value="ECO:0007669"/>
    <property type="project" value="UniProtKB-KW"/>
</dbReference>
<dbReference type="SUPFAM" id="SSF56784">
    <property type="entry name" value="HAD-like"/>
    <property type="match status" value="1"/>
</dbReference>
<dbReference type="InterPro" id="IPR036412">
    <property type="entry name" value="HAD-like_sf"/>
</dbReference>
<dbReference type="InterPro" id="IPR010023">
    <property type="entry name" value="KdsC_fam"/>
</dbReference>
<gene>
    <name evidence="7" type="ORF">S01H1_35049</name>
</gene>
<comment type="caution">
    <text evidence="7">The sequence shown here is derived from an EMBL/GenBank/DDBJ whole genome shotgun (WGS) entry which is preliminary data.</text>
</comment>
<evidence type="ECO:0000256" key="4">
    <source>
        <dbReference type="ARBA" id="ARBA00022723"/>
    </source>
</evidence>
<evidence type="ECO:0000256" key="2">
    <source>
        <dbReference type="ARBA" id="ARBA00005893"/>
    </source>
</evidence>